<dbReference type="InterPro" id="IPR016181">
    <property type="entry name" value="Acyl_CoA_acyltransferase"/>
</dbReference>
<dbReference type="AlphaFoldDB" id="A0A9P8PR38"/>
<organism evidence="5 6">
    <name type="scientific">Ogataea polymorpha</name>
    <dbReference type="NCBI Taxonomy" id="460523"/>
    <lineage>
        <taxon>Eukaryota</taxon>
        <taxon>Fungi</taxon>
        <taxon>Dikarya</taxon>
        <taxon>Ascomycota</taxon>
        <taxon>Saccharomycotina</taxon>
        <taxon>Pichiomycetes</taxon>
        <taxon>Pichiales</taxon>
        <taxon>Pichiaceae</taxon>
        <taxon>Ogataea</taxon>
    </lineage>
</organism>
<keyword evidence="1" id="KW-0808">Transferase</keyword>
<dbReference type="Gene3D" id="3.40.630.30">
    <property type="match status" value="1"/>
</dbReference>
<evidence type="ECO:0000256" key="1">
    <source>
        <dbReference type="ARBA" id="ARBA00022679"/>
    </source>
</evidence>
<dbReference type="GO" id="GO:0004596">
    <property type="term" value="F:protein-N-terminal amino-acid acetyltransferase activity"/>
    <property type="evidence" value="ECO:0007669"/>
    <property type="project" value="InterPro"/>
</dbReference>
<dbReference type="PROSITE" id="PS51186">
    <property type="entry name" value="GNAT"/>
    <property type="match status" value="1"/>
</dbReference>
<dbReference type="CDD" id="cd04301">
    <property type="entry name" value="NAT_SF"/>
    <property type="match status" value="1"/>
</dbReference>
<comment type="similarity">
    <text evidence="3">Belongs to the acetyltransferase family. MAK3 subfamily.</text>
</comment>
<gene>
    <name evidence="5" type="ORF">OGATHE_001247</name>
</gene>
<evidence type="ECO:0000259" key="4">
    <source>
        <dbReference type="PROSITE" id="PS51186"/>
    </source>
</evidence>
<dbReference type="GO" id="GO:0031417">
    <property type="term" value="C:NatC complex"/>
    <property type="evidence" value="ECO:0007669"/>
    <property type="project" value="TreeGrafter"/>
</dbReference>
<keyword evidence="6" id="KW-1185">Reference proteome</keyword>
<proteinExistence type="inferred from homology"/>
<feature type="domain" description="N-acetyltransferase" evidence="4">
    <location>
        <begin position="15"/>
        <end position="164"/>
    </location>
</feature>
<name>A0A9P8PR38_9ASCO</name>
<protein>
    <recommendedName>
        <fullName evidence="4">N-acetyltransferase domain-containing protein</fullName>
    </recommendedName>
</protein>
<dbReference type="PANTHER" id="PTHR45896">
    <property type="entry name" value="N-ALPHA-ACETYLTRANSFERASE 30"/>
    <property type="match status" value="1"/>
</dbReference>
<evidence type="ECO:0000313" key="6">
    <source>
        <dbReference type="Proteomes" id="UP000788993"/>
    </source>
</evidence>
<dbReference type="InterPro" id="IPR044542">
    <property type="entry name" value="NAA30-like"/>
</dbReference>
<dbReference type="InterPro" id="IPR000182">
    <property type="entry name" value="GNAT_dom"/>
</dbReference>
<evidence type="ECO:0000256" key="2">
    <source>
        <dbReference type="ARBA" id="ARBA00023315"/>
    </source>
</evidence>
<reference evidence="5" key="2">
    <citation type="submission" date="2021-01" db="EMBL/GenBank/DDBJ databases">
        <authorList>
            <person name="Schikora-Tamarit M.A."/>
        </authorList>
    </citation>
    <scope>NUCLEOTIDE SEQUENCE</scope>
    <source>
        <strain evidence="5">NCAIM Y.01608</strain>
    </source>
</reference>
<sequence>MSEIEYEPLSLDVDRLGRETIDANIEQVRRLVDEHLSEPYSIYVYRFFLNNWPNLTIMAKHKGRVIGCIISKVEPHRHARIRGYIGMLAVDNEYRGRGIAKELISQSVDSMIESYHCDEIILETEVVNKAALRLYENFGFLRVKRLFRYYLNKHDAFRLILPVTEKSSVRSTFLPPLENAPESEAGALSVSLMVTVDDSAVALTMSLRYLAPNVRTTGWLSSILMLSSGFSMSVWGFKIIDPEPIWPSALNLTESLVIMICSDSLSVFMSLAILANSYAGIVIEQSCSMSSMVSTSESMSISLSENSEILSFFLSSNTTSSESGESSAMMVR</sequence>
<accession>A0A9P8PR38</accession>
<dbReference type="SUPFAM" id="SSF55729">
    <property type="entry name" value="Acyl-CoA N-acyltransferases (Nat)"/>
    <property type="match status" value="1"/>
</dbReference>
<reference evidence="5" key="1">
    <citation type="journal article" date="2021" name="Open Biol.">
        <title>Shared evolutionary footprints suggest mitochondrial oxidative damage underlies multiple complex I losses in fungi.</title>
        <authorList>
            <person name="Schikora-Tamarit M.A."/>
            <person name="Marcet-Houben M."/>
            <person name="Nosek J."/>
            <person name="Gabaldon T."/>
        </authorList>
    </citation>
    <scope>NUCLEOTIDE SEQUENCE</scope>
    <source>
        <strain evidence="5">NCAIM Y.01608</strain>
    </source>
</reference>
<evidence type="ECO:0000313" key="5">
    <source>
        <dbReference type="EMBL" id="KAH3676757.1"/>
    </source>
</evidence>
<dbReference type="PANTHER" id="PTHR45896:SF1">
    <property type="entry name" value="N-ALPHA-ACETYLTRANSFERASE 30"/>
    <property type="match status" value="1"/>
</dbReference>
<dbReference type="Proteomes" id="UP000788993">
    <property type="component" value="Unassembled WGS sequence"/>
</dbReference>
<keyword evidence="2" id="KW-0012">Acyltransferase</keyword>
<evidence type="ECO:0000256" key="3">
    <source>
        <dbReference type="ARBA" id="ARBA00024025"/>
    </source>
</evidence>
<dbReference type="EMBL" id="JAEUBD010000146">
    <property type="protein sequence ID" value="KAH3676757.1"/>
    <property type="molecule type" value="Genomic_DNA"/>
</dbReference>
<comment type="caution">
    <text evidence="5">The sequence shown here is derived from an EMBL/GenBank/DDBJ whole genome shotgun (WGS) entry which is preliminary data.</text>
</comment>
<dbReference type="Pfam" id="PF00583">
    <property type="entry name" value="Acetyltransf_1"/>
    <property type="match status" value="1"/>
</dbReference>